<comment type="caution">
    <text evidence="5">The sequence shown here is derived from an EMBL/GenBank/DDBJ whole genome shotgun (WGS) entry which is preliminary data.</text>
</comment>
<feature type="domain" description="AMP-binding enzyme C-terminal" evidence="3">
    <location>
        <begin position="568"/>
        <end position="649"/>
    </location>
</feature>
<proteinExistence type="inferred from homology"/>
<dbReference type="EMBL" id="MBFR01000008">
    <property type="protein sequence ID" value="PVU97746.1"/>
    <property type="molecule type" value="Genomic_DNA"/>
</dbReference>
<dbReference type="SUPFAM" id="SSF56801">
    <property type="entry name" value="Acetyl-CoA synthetase-like"/>
    <property type="match status" value="1"/>
</dbReference>
<evidence type="ECO:0000259" key="4">
    <source>
        <dbReference type="Pfam" id="PF16177"/>
    </source>
</evidence>
<dbReference type="Pfam" id="PF00501">
    <property type="entry name" value="AMP-binding"/>
    <property type="match status" value="1"/>
</dbReference>
<dbReference type="InterPro" id="IPR042099">
    <property type="entry name" value="ANL_N_sf"/>
</dbReference>
<evidence type="ECO:0008006" key="7">
    <source>
        <dbReference type="Google" id="ProtNLM"/>
    </source>
</evidence>
<dbReference type="PANTHER" id="PTHR43347">
    <property type="entry name" value="ACYL-COA SYNTHETASE"/>
    <property type="match status" value="1"/>
</dbReference>
<evidence type="ECO:0000256" key="1">
    <source>
        <dbReference type="ARBA" id="ARBA00006432"/>
    </source>
</evidence>
<dbReference type="PANTHER" id="PTHR43347:SF3">
    <property type="entry name" value="ACYL-COA SYNTHETASE SHORT-CHAIN FAMILY MEMBER 3, MITOCHONDRIAL"/>
    <property type="match status" value="1"/>
</dbReference>
<dbReference type="Pfam" id="PF13193">
    <property type="entry name" value="AMP-binding_C"/>
    <property type="match status" value="1"/>
</dbReference>
<organism evidence="5 6">
    <name type="scientific">Smittium simulii</name>
    <dbReference type="NCBI Taxonomy" id="133385"/>
    <lineage>
        <taxon>Eukaryota</taxon>
        <taxon>Fungi</taxon>
        <taxon>Fungi incertae sedis</taxon>
        <taxon>Zoopagomycota</taxon>
        <taxon>Kickxellomycotina</taxon>
        <taxon>Harpellomycetes</taxon>
        <taxon>Harpellales</taxon>
        <taxon>Legeriomycetaceae</taxon>
        <taxon>Smittium</taxon>
    </lineage>
</organism>
<evidence type="ECO:0000259" key="3">
    <source>
        <dbReference type="Pfam" id="PF13193"/>
    </source>
</evidence>
<reference evidence="5 6" key="1">
    <citation type="journal article" date="2018" name="MBio">
        <title>Comparative Genomics Reveals the Core Gene Toolbox for the Fungus-Insect Symbiosis.</title>
        <authorList>
            <person name="Wang Y."/>
            <person name="Stata M."/>
            <person name="Wang W."/>
            <person name="Stajich J.E."/>
            <person name="White M.M."/>
            <person name="Moncalvo J.M."/>
        </authorList>
    </citation>
    <scope>NUCLEOTIDE SEQUENCE [LARGE SCALE GENOMIC DNA]</scope>
    <source>
        <strain evidence="5 6">SWE-8-4</strain>
    </source>
</reference>
<evidence type="ECO:0000259" key="2">
    <source>
        <dbReference type="Pfam" id="PF00501"/>
    </source>
</evidence>
<dbReference type="InterPro" id="IPR045851">
    <property type="entry name" value="AMP-bd_C_sf"/>
</dbReference>
<dbReference type="InterPro" id="IPR025110">
    <property type="entry name" value="AMP-bd_C"/>
</dbReference>
<evidence type="ECO:0000313" key="6">
    <source>
        <dbReference type="Proteomes" id="UP000245383"/>
    </source>
</evidence>
<name>A0A2T9YZM8_9FUNG</name>
<feature type="domain" description="AMP-dependent synthetase/ligase" evidence="2">
    <location>
        <begin position="81"/>
        <end position="502"/>
    </location>
</feature>
<protein>
    <recommendedName>
        <fullName evidence="7">Propionate--CoA ligase</fullName>
    </recommendedName>
</protein>
<dbReference type="GO" id="GO:0050218">
    <property type="term" value="F:propionate-CoA ligase activity"/>
    <property type="evidence" value="ECO:0007669"/>
    <property type="project" value="TreeGrafter"/>
</dbReference>
<evidence type="ECO:0000313" key="5">
    <source>
        <dbReference type="EMBL" id="PVU97746.1"/>
    </source>
</evidence>
<dbReference type="Gene3D" id="3.30.300.30">
    <property type="match status" value="1"/>
</dbReference>
<dbReference type="InterPro" id="IPR000873">
    <property type="entry name" value="AMP-dep_synth/lig_dom"/>
</dbReference>
<gene>
    <name evidence="5" type="ORF">BB561_000391</name>
</gene>
<dbReference type="InterPro" id="IPR020845">
    <property type="entry name" value="AMP-binding_CS"/>
</dbReference>
<dbReference type="STRING" id="133385.A0A2T9YZM8"/>
<dbReference type="PROSITE" id="PS00455">
    <property type="entry name" value="AMP_BINDING"/>
    <property type="match status" value="1"/>
</dbReference>
<dbReference type="InterPro" id="IPR032387">
    <property type="entry name" value="ACAS_N"/>
</dbReference>
<dbReference type="OrthoDB" id="1706066at2759"/>
<accession>A0A2T9YZM8</accession>
<dbReference type="Gene3D" id="3.40.50.12780">
    <property type="entry name" value="N-terminal domain of ligase-like"/>
    <property type="match status" value="1"/>
</dbReference>
<sequence>MELNAVNPPIIKYEQQKLHDFSLADPEKFWLNEARELVSWSKLPSKALHYKEPKKPHLVSWFPDGKLNICYNALDRHIEAGYGEQIAVIYDSPVTHTIKKITYNYMLKRVKDFSKVLKNFDVNKGDTVIIYMPMIPETLVAMLSCVRIGAIHSVVFGGFAPRELAKRIDDCKPKLILTATCGIEKINKIIEYIPLVNEALKISLNPPKHKIIFQREALGYPIDYRNGDVDWVSEIAKAAKNPEAKLEQLSSSDTMYILYTSGTTGAPKGVSRPTGPHAVALIYAMRKVYGALPGETFFASSDFGWAVGHSLTCYGALMNRNTTIVYEGKPVETPDPGAFFRVIEEHNVKVFFTAPTALMILRREDSDGEYRKKYNISNIKGFFVSGERCVPDIHKWWIKNTTGILPRGSEMSFESANKISNITTDQWWQTESGTPLTAYCQGYAKTASELPTIRFGSVGFPVPGVDLRVIKVNDDNGEDELNNNPDKLEEASPGEVGSIAIKLPLPPGALDTLWKNQERFYNEYFKRFPGYYATGDTGMIDKDGYVYILSRDDDVMNIAAHRISTSTIEEVVSEHPKIAECCVVPCPDEIKGQVPMVFAVLKKSNVNVDATKIAQEVATSIRNRVGAIVSLSAKNVLLIEKLPKTRSGKILRKMIRTMIKTIIISKQNPEIITIDLPATIDDTTSAANIWKVLIKHLSNPKSKL</sequence>
<feature type="domain" description="Acetyl-coenzyme A synthetase N-terminal" evidence="4">
    <location>
        <begin position="16"/>
        <end position="73"/>
    </location>
</feature>
<dbReference type="AlphaFoldDB" id="A0A2T9YZM8"/>
<dbReference type="Pfam" id="PF16177">
    <property type="entry name" value="ACAS_N"/>
    <property type="match status" value="1"/>
</dbReference>
<comment type="similarity">
    <text evidence="1">Belongs to the ATP-dependent AMP-binding enzyme family.</text>
</comment>
<keyword evidence="6" id="KW-1185">Reference proteome</keyword>
<dbReference type="Proteomes" id="UP000245383">
    <property type="component" value="Unassembled WGS sequence"/>
</dbReference>